<dbReference type="SMART" id="SM00382">
    <property type="entry name" value="AAA"/>
    <property type="match status" value="1"/>
</dbReference>
<dbReference type="InterPro" id="IPR027417">
    <property type="entry name" value="P-loop_NTPase"/>
</dbReference>
<dbReference type="Gene3D" id="3.40.50.300">
    <property type="entry name" value="P-loop containing nucleotide triphosphate hydrolases"/>
    <property type="match status" value="1"/>
</dbReference>
<dbReference type="AlphaFoldDB" id="A0A1H5Z3X7"/>
<evidence type="ECO:0000313" key="8">
    <source>
        <dbReference type="EMBL" id="QCC48258.1"/>
    </source>
</evidence>
<dbReference type="OrthoDB" id="21324at2157"/>
<dbReference type="Proteomes" id="UP000236740">
    <property type="component" value="Unassembled WGS sequence"/>
</dbReference>
<accession>A0A1H5Z3X7</accession>
<dbReference type="InterPro" id="IPR005129">
    <property type="entry name" value="GTPase_ArgK"/>
</dbReference>
<keyword evidence="5" id="KW-0143">Chaperone</keyword>
<evidence type="ECO:0000313" key="9">
    <source>
        <dbReference type="EMBL" id="SEG30066.1"/>
    </source>
</evidence>
<dbReference type="Proteomes" id="UP000296733">
    <property type="component" value="Chromosome"/>
</dbReference>
<dbReference type="RefSeq" id="WP_103991539.1">
    <property type="nucleotide sequence ID" value="NZ_CP031311.1"/>
</dbReference>
<dbReference type="GO" id="GO:0005525">
    <property type="term" value="F:GTP binding"/>
    <property type="evidence" value="ECO:0007669"/>
    <property type="project" value="UniProtKB-KW"/>
</dbReference>
<dbReference type="InterPro" id="IPR003593">
    <property type="entry name" value="AAA+_ATPase"/>
</dbReference>
<sequence length="425" mass="44988">MDRSNTERGVDTDPETVARNRDLVESLLDGKHRALARVITRIENREPGHRDLVSRLYGHAGSARVVGVTGSPGAGKSTLVDKLAEAYRERGDTVGIIAVDPSSPYSGGSVLGDRIRMASTVGDMDVFVRSMSTRGRLGGLSTATTDAVTALDAFGKDVIVVETVGAGQSEVDVVRTADTVAVLVQPGSGDDVQMLKAGILEIGDVFVVNKADTDGVERTVAELEEMIRGRDGTRRVANGRSNSGSVAGHHGTETPGGGSSTRRSGTADRGDGEFDGSGGREFDDSGSREFDDSGDVAGGESARDTWRPPVVETVATTGSGIEDLVEALDGHAAYLRESGDDETRALDRIGEEIRRLVRSDGNELLAAEIRRRGGIESLARRVLDGETDPYTVATSIVRPVRECIEGGLENGDEGERSPDDEPTRR</sequence>
<organism evidence="9 10">
    <name type="scientific">Halobellus limi</name>
    <dbReference type="NCBI Taxonomy" id="699433"/>
    <lineage>
        <taxon>Archaea</taxon>
        <taxon>Methanobacteriati</taxon>
        <taxon>Methanobacteriota</taxon>
        <taxon>Stenosarchaea group</taxon>
        <taxon>Halobacteria</taxon>
        <taxon>Halobacteriales</taxon>
        <taxon>Haloferacaceae</taxon>
        <taxon>Halobellus</taxon>
    </lineage>
</organism>
<dbReference type="GeneID" id="39858752"/>
<feature type="compositionally biased region" description="Basic and acidic residues" evidence="6">
    <location>
        <begin position="413"/>
        <end position="425"/>
    </location>
</feature>
<feature type="region of interest" description="Disordered" evidence="6">
    <location>
        <begin position="403"/>
        <end position="425"/>
    </location>
</feature>
<keyword evidence="10" id="KW-1185">Reference proteome</keyword>
<dbReference type="InterPro" id="IPR052040">
    <property type="entry name" value="GTPase/Isobutyryl-CoA_mutase"/>
</dbReference>
<name>A0A1H5Z3X7_9EURY</name>
<evidence type="ECO:0000259" key="7">
    <source>
        <dbReference type="SMART" id="SM00382"/>
    </source>
</evidence>
<evidence type="ECO:0000256" key="5">
    <source>
        <dbReference type="ARBA" id="ARBA00023186"/>
    </source>
</evidence>
<feature type="domain" description="AAA+ ATPase" evidence="7">
    <location>
        <begin position="62"/>
        <end position="338"/>
    </location>
</feature>
<feature type="compositionally biased region" description="Basic and acidic residues" evidence="6">
    <location>
        <begin position="265"/>
        <end position="291"/>
    </location>
</feature>
<dbReference type="GO" id="GO:0003924">
    <property type="term" value="F:GTPase activity"/>
    <property type="evidence" value="ECO:0007669"/>
    <property type="project" value="InterPro"/>
</dbReference>
<feature type="region of interest" description="Disordered" evidence="6">
    <location>
        <begin position="231"/>
        <end position="309"/>
    </location>
</feature>
<evidence type="ECO:0000313" key="11">
    <source>
        <dbReference type="Proteomes" id="UP000296733"/>
    </source>
</evidence>
<dbReference type="PANTHER" id="PTHR43087:SF1">
    <property type="entry name" value="LAO_AO TRANSPORT SYSTEM ATPASE"/>
    <property type="match status" value="1"/>
</dbReference>
<evidence type="ECO:0000256" key="4">
    <source>
        <dbReference type="ARBA" id="ARBA00023134"/>
    </source>
</evidence>
<dbReference type="KEGG" id="hlm:DV707_11625"/>
<evidence type="ECO:0000313" key="10">
    <source>
        <dbReference type="Proteomes" id="UP000236740"/>
    </source>
</evidence>
<evidence type="ECO:0000256" key="3">
    <source>
        <dbReference type="ARBA" id="ARBA00022801"/>
    </source>
</evidence>
<dbReference type="EMBL" id="FNVN01000002">
    <property type="protein sequence ID" value="SEG30066.1"/>
    <property type="molecule type" value="Genomic_DNA"/>
</dbReference>
<dbReference type="PANTHER" id="PTHR43087">
    <property type="entry name" value="LYSINE/ARGININE/ORNITHINE TRANSPORT SYSTEM KINASE"/>
    <property type="match status" value="1"/>
</dbReference>
<reference evidence="8 11" key="2">
    <citation type="journal article" date="2019" name="Nat. Commun.">
        <title>A new type of DNA phosphorothioation-based antiviral system in archaea.</title>
        <authorList>
            <person name="Xiong L."/>
            <person name="Liu S."/>
            <person name="Chen S."/>
            <person name="Xiao Y."/>
            <person name="Zhu B."/>
            <person name="Gao Y."/>
            <person name="Zhang Y."/>
            <person name="Chen B."/>
            <person name="Luo J."/>
            <person name="Deng Z."/>
            <person name="Chen X."/>
            <person name="Wang L."/>
            <person name="Chen S."/>
        </authorList>
    </citation>
    <scope>NUCLEOTIDE SEQUENCE [LARGE SCALE GENOMIC DNA]</scope>
    <source>
        <strain evidence="8 11">CGMCC 1.10331</strain>
    </source>
</reference>
<dbReference type="Gene3D" id="1.20.5.170">
    <property type="match status" value="1"/>
</dbReference>
<dbReference type="SUPFAM" id="SSF52540">
    <property type="entry name" value="P-loop containing nucleoside triphosphate hydrolases"/>
    <property type="match status" value="1"/>
</dbReference>
<keyword evidence="4" id="KW-0342">GTP-binding</keyword>
<comment type="similarity">
    <text evidence="1">Belongs to the SIMIBI class G3E GTPase family. ArgK/MeaB subfamily.</text>
</comment>
<gene>
    <name evidence="8" type="ORF">DV707_11625</name>
    <name evidence="9" type="ORF">SAMN04488133_1807</name>
</gene>
<keyword evidence="2" id="KW-0547">Nucleotide-binding</keyword>
<evidence type="ECO:0000256" key="1">
    <source>
        <dbReference type="ARBA" id="ARBA00009625"/>
    </source>
</evidence>
<dbReference type="GO" id="GO:0016301">
    <property type="term" value="F:kinase activity"/>
    <property type="evidence" value="ECO:0007669"/>
    <property type="project" value="UniProtKB-KW"/>
</dbReference>
<evidence type="ECO:0000256" key="6">
    <source>
        <dbReference type="SAM" id="MobiDB-lite"/>
    </source>
</evidence>
<dbReference type="NCBIfam" id="TIGR00750">
    <property type="entry name" value="lao"/>
    <property type="match status" value="1"/>
</dbReference>
<reference evidence="9 10" key="1">
    <citation type="submission" date="2016-10" db="EMBL/GenBank/DDBJ databases">
        <authorList>
            <person name="de Groot N.N."/>
        </authorList>
    </citation>
    <scope>NUCLEOTIDE SEQUENCE [LARGE SCALE GENOMIC DNA]</scope>
    <source>
        <strain evidence="9 10">CGMCC 1.10331</strain>
    </source>
</reference>
<keyword evidence="3" id="KW-0378">Hydrolase</keyword>
<proteinExistence type="inferred from homology"/>
<keyword evidence="9" id="KW-0808">Transferase</keyword>
<dbReference type="Pfam" id="PF03308">
    <property type="entry name" value="MeaB"/>
    <property type="match status" value="1"/>
</dbReference>
<evidence type="ECO:0000256" key="2">
    <source>
        <dbReference type="ARBA" id="ARBA00022741"/>
    </source>
</evidence>
<dbReference type="EMBL" id="CP031311">
    <property type="protein sequence ID" value="QCC48258.1"/>
    <property type="molecule type" value="Genomic_DNA"/>
</dbReference>
<protein>
    <submittedName>
        <fullName evidence="9">LAO/AO transport system kinase</fullName>
    </submittedName>
    <submittedName>
        <fullName evidence="8">Methylmalonyl Co-A mutase-associated GTPase MeaB</fullName>
    </submittedName>
</protein>
<keyword evidence="9" id="KW-0418">Kinase</keyword>